<keyword evidence="4 5" id="KW-0472">Membrane</keyword>
<feature type="transmembrane region" description="Helical" evidence="5">
    <location>
        <begin position="163"/>
        <end position="182"/>
    </location>
</feature>
<dbReference type="GO" id="GO:0008273">
    <property type="term" value="F:calcium, potassium:sodium antiporter activity"/>
    <property type="evidence" value="ECO:0007669"/>
    <property type="project" value="TreeGrafter"/>
</dbReference>
<dbReference type="InterPro" id="IPR004481">
    <property type="entry name" value="K/Na/Ca-exchanger"/>
</dbReference>
<gene>
    <name evidence="7" type="ORF">A2845_03900</name>
</gene>
<protein>
    <recommendedName>
        <fullName evidence="6">Sodium/calcium exchanger membrane region domain-containing protein</fullName>
    </recommendedName>
</protein>
<proteinExistence type="predicted"/>
<dbReference type="PANTHER" id="PTHR10846">
    <property type="entry name" value="SODIUM/POTASSIUM/CALCIUM EXCHANGER"/>
    <property type="match status" value="1"/>
</dbReference>
<dbReference type="EMBL" id="MHLI01000006">
    <property type="protein sequence ID" value="OGZ05917.1"/>
    <property type="molecule type" value="Genomic_DNA"/>
</dbReference>
<dbReference type="InterPro" id="IPR044880">
    <property type="entry name" value="NCX_ion-bd_dom_sf"/>
</dbReference>
<feature type="transmembrane region" description="Helical" evidence="5">
    <location>
        <begin position="256"/>
        <end position="273"/>
    </location>
</feature>
<feature type="transmembrane region" description="Helical" evidence="5">
    <location>
        <begin position="37"/>
        <end position="64"/>
    </location>
</feature>
<dbReference type="AlphaFoldDB" id="A0A1G2CXA6"/>
<feature type="transmembrane region" description="Helical" evidence="5">
    <location>
        <begin position="285"/>
        <end position="303"/>
    </location>
</feature>
<evidence type="ECO:0000313" key="8">
    <source>
        <dbReference type="Proteomes" id="UP000177122"/>
    </source>
</evidence>
<dbReference type="GO" id="GO:0005886">
    <property type="term" value="C:plasma membrane"/>
    <property type="evidence" value="ECO:0007669"/>
    <property type="project" value="TreeGrafter"/>
</dbReference>
<comment type="caution">
    <text evidence="7">The sequence shown here is derived from an EMBL/GenBank/DDBJ whole genome shotgun (WGS) entry which is preliminary data.</text>
</comment>
<feature type="transmembrane region" description="Helical" evidence="5">
    <location>
        <begin position="129"/>
        <end position="147"/>
    </location>
</feature>
<evidence type="ECO:0000256" key="5">
    <source>
        <dbReference type="SAM" id="Phobius"/>
    </source>
</evidence>
<dbReference type="Gene3D" id="1.20.1420.30">
    <property type="entry name" value="NCX, central ion-binding region"/>
    <property type="match status" value="1"/>
</dbReference>
<evidence type="ECO:0000259" key="6">
    <source>
        <dbReference type="Pfam" id="PF01699"/>
    </source>
</evidence>
<feature type="transmembrane region" description="Helical" evidence="5">
    <location>
        <begin position="232"/>
        <end position="250"/>
    </location>
</feature>
<sequence length="304" mass="32442">MSMIYAIGLLLVSIFVAWAGGHLFIQGVGGMRKMLRISGLTAGLLVASISTSSPELFVGVSSAIRKIPEVSLGDVLGSNVVNIALIMGVFLLLSPKPIVAHTIRKKDVLIACAAPILALLLSLDGMLSKVDGLILFAIFALWLRWLIKEDNVTPDDVEQKTGTLMYFGIGLAMLVVAGYTFTESANVLAKIFEMNLFIFSSIVVALGTSMPELVTSIIAIRTKQNDVAIGNLLGSNVFNSLGILGIVALIQPIPVSPLIILVPVVIAVIATLVASRTTRSNMQMIGFILIGIYVLSLFSDVLFW</sequence>
<keyword evidence="3 5" id="KW-1133">Transmembrane helix</keyword>
<dbReference type="InterPro" id="IPR004837">
    <property type="entry name" value="NaCa_Exmemb"/>
</dbReference>
<evidence type="ECO:0000256" key="2">
    <source>
        <dbReference type="ARBA" id="ARBA00022692"/>
    </source>
</evidence>
<evidence type="ECO:0000256" key="3">
    <source>
        <dbReference type="ARBA" id="ARBA00022989"/>
    </source>
</evidence>
<keyword evidence="2 5" id="KW-0812">Transmembrane</keyword>
<dbReference type="PANTHER" id="PTHR10846:SF8">
    <property type="entry name" value="INNER MEMBRANE PROTEIN YRBG"/>
    <property type="match status" value="1"/>
</dbReference>
<name>A0A1G2CXA6_9BACT</name>
<feature type="domain" description="Sodium/calcium exchanger membrane region" evidence="6">
    <location>
        <begin position="164"/>
        <end position="298"/>
    </location>
</feature>
<comment type="subcellular location">
    <subcellularLocation>
        <location evidence="1">Membrane</location>
        <topology evidence="1">Multi-pass membrane protein</topology>
    </subcellularLocation>
</comment>
<dbReference type="Proteomes" id="UP000177122">
    <property type="component" value="Unassembled WGS sequence"/>
</dbReference>
<feature type="transmembrane region" description="Helical" evidence="5">
    <location>
        <begin position="76"/>
        <end position="95"/>
    </location>
</feature>
<evidence type="ECO:0000256" key="4">
    <source>
        <dbReference type="ARBA" id="ARBA00023136"/>
    </source>
</evidence>
<accession>A0A1G2CXA6</accession>
<feature type="transmembrane region" description="Helical" evidence="5">
    <location>
        <begin position="107"/>
        <end position="123"/>
    </location>
</feature>
<organism evidence="7 8">
    <name type="scientific">Candidatus Lloydbacteria bacterium RIFCSPHIGHO2_01_FULL_49_22</name>
    <dbReference type="NCBI Taxonomy" id="1798658"/>
    <lineage>
        <taxon>Bacteria</taxon>
        <taxon>Candidatus Lloydiibacteriota</taxon>
    </lineage>
</organism>
<dbReference type="Pfam" id="PF01699">
    <property type="entry name" value="Na_Ca_ex"/>
    <property type="match status" value="2"/>
</dbReference>
<dbReference type="GO" id="GO:0006874">
    <property type="term" value="P:intracellular calcium ion homeostasis"/>
    <property type="evidence" value="ECO:0007669"/>
    <property type="project" value="TreeGrafter"/>
</dbReference>
<feature type="domain" description="Sodium/calcium exchanger membrane region" evidence="6">
    <location>
        <begin position="6"/>
        <end position="147"/>
    </location>
</feature>
<evidence type="ECO:0000256" key="1">
    <source>
        <dbReference type="ARBA" id="ARBA00004141"/>
    </source>
</evidence>
<feature type="transmembrane region" description="Helical" evidence="5">
    <location>
        <begin position="6"/>
        <end position="25"/>
    </location>
</feature>
<evidence type="ECO:0000313" key="7">
    <source>
        <dbReference type="EMBL" id="OGZ05917.1"/>
    </source>
</evidence>
<feature type="transmembrane region" description="Helical" evidence="5">
    <location>
        <begin position="194"/>
        <end position="220"/>
    </location>
</feature>
<reference evidence="7 8" key="1">
    <citation type="journal article" date="2016" name="Nat. Commun.">
        <title>Thousands of microbial genomes shed light on interconnected biogeochemical processes in an aquifer system.</title>
        <authorList>
            <person name="Anantharaman K."/>
            <person name="Brown C.T."/>
            <person name="Hug L.A."/>
            <person name="Sharon I."/>
            <person name="Castelle C.J."/>
            <person name="Probst A.J."/>
            <person name="Thomas B.C."/>
            <person name="Singh A."/>
            <person name="Wilkins M.J."/>
            <person name="Karaoz U."/>
            <person name="Brodie E.L."/>
            <person name="Williams K.H."/>
            <person name="Hubbard S.S."/>
            <person name="Banfield J.F."/>
        </authorList>
    </citation>
    <scope>NUCLEOTIDE SEQUENCE [LARGE SCALE GENOMIC DNA]</scope>
</reference>
<dbReference type="GO" id="GO:0005262">
    <property type="term" value="F:calcium channel activity"/>
    <property type="evidence" value="ECO:0007669"/>
    <property type="project" value="TreeGrafter"/>
</dbReference>